<evidence type="ECO:0000313" key="2">
    <source>
        <dbReference type="EMBL" id="KAF2138229.1"/>
    </source>
</evidence>
<feature type="chain" id="PRO_5025646290" evidence="1">
    <location>
        <begin position="20"/>
        <end position="160"/>
    </location>
</feature>
<accession>A0A6A6B221</accession>
<keyword evidence="1" id="KW-0732">Signal</keyword>
<dbReference type="GeneID" id="54300939"/>
<sequence>MKFLGNLLAAASLIAYAVASPTPDAEAAAEAEAEGGTVRLAKRAEGIHLVNCYGSGTFSYSTVVYCSNDSNCNRYPNGNDRCNPNNNNIVTWEGRSQSCTFGTNVAFSWNINANAQQQANYARVGSGSNNFRSFSVFKDDQHVMYSDLDGRQCRSIYYAL</sequence>
<reference evidence="2" key="1">
    <citation type="journal article" date="2020" name="Stud. Mycol.">
        <title>101 Dothideomycetes genomes: a test case for predicting lifestyles and emergence of pathogens.</title>
        <authorList>
            <person name="Haridas S."/>
            <person name="Albert R."/>
            <person name="Binder M."/>
            <person name="Bloem J."/>
            <person name="Labutti K."/>
            <person name="Salamov A."/>
            <person name="Andreopoulos B."/>
            <person name="Baker S."/>
            <person name="Barry K."/>
            <person name="Bills G."/>
            <person name="Bluhm B."/>
            <person name="Cannon C."/>
            <person name="Castanera R."/>
            <person name="Culley D."/>
            <person name="Daum C."/>
            <person name="Ezra D."/>
            <person name="Gonzalez J."/>
            <person name="Henrissat B."/>
            <person name="Kuo A."/>
            <person name="Liang C."/>
            <person name="Lipzen A."/>
            <person name="Lutzoni F."/>
            <person name="Magnuson J."/>
            <person name="Mondo S."/>
            <person name="Nolan M."/>
            <person name="Ohm R."/>
            <person name="Pangilinan J."/>
            <person name="Park H.-J."/>
            <person name="Ramirez L."/>
            <person name="Alfaro M."/>
            <person name="Sun H."/>
            <person name="Tritt A."/>
            <person name="Yoshinaga Y."/>
            <person name="Zwiers L.-H."/>
            <person name="Turgeon B."/>
            <person name="Goodwin S."/>
            <person name="Spatafora J."/>
            <person name="Crous P."/>
            <person name="Grigoriev I."/>
        </authorList>
    </citation>
    <scope>NUCLEOTIDE SEQUENCE</scope>
    <source>
        <strain evidence="2">CBS 121167</strain>
    </source>
</reference>
<dbReference type="Proteomes" id="UP000799438">
    <property type="component" value="Unassembled WGS sequence"/>
</dbReference>
<dbReference type="AlphaFoldDB" id="A0A6A6B221"/>
<dbReference type="EMBL" id="ML995497">
    <property type="protein sequence ID" value="KAF2138229.1"/>
    <property type="molecule type" value="Genomic_DNA"/>
</dbReference>
<name>A0A6A6B221_9PEZI</name>
<evidence type="ECO:0000313" key="3">
    <source>
        <dbReference type="Proteomes" id="UP000799438"/>
    </source>
</evidence>
<keyword evidence="3" id="KW-1185">Reference proteome</keyword>
<gene>
    <name evidence="2" type="ORF">K452DRAFT_311597</name>
</gene>
<feature type="signal peptide" evidence="1">
    <location>
        <begin position="1"/>
        <end position="19"/>
    </location>
</feature>
<evidence type="ECO:0000256" key="1">
    <source>
        <dbReference type="SAM" id="SignalP"/>
    </source>
</evidence>
<protein>
    <submittedName>
        <fullName evidence="2">Uncharacterized protein</fullName>
    </submittedName>
</protein>
<organism evidence="2 3">
    <name type="scientific">Aplosporella prunicola CBS 121167</name>
    <dbReference type="NCBI Taxonomy" id="1176127"/>
    <lineage>
        <taxon>Eukaryota</taxon>
        <taxon>Fungi</taxon>
        <taxon>Dikarya</taxon>
        <taxon>Ascomycota</taxon>
        <taxon>Pezizomycotina</taxon>
        <taxon>Dothideomycetes</taxon>
        <taxon>Dothideomycetes incertae sedis</taxon>
        <taxon>Botryosphaeriales</taxon>
        <taxon>Aplosporellaceae</taxon>
        <taxon>Aplosporella</taxon>
    </lineage>
</organism>
<dbReference type="OrthoDB" id="291007at2759"/>
<proteinExistence type="predicted"/>
<dbReference type="RefSeq" id="XP_033393942.1">
    <property type="nucleotide sequence ID" value="XM_033543442.1"/>
</dbReference>